<dbReference type="PANTHER" id="PTHR32315">
    <property type="entry name" value="ADENINE PHOSPHORIBOSYLTRANSFERASE"/>
    <property type="match status" value="1"/>
</dbReference>
<comment type="subunit">
    <text evidence="11">Homodimer.</text>
</comment>
<dbReference type="Pfam" id="PF00156">
    <property type="entry name" value="Pribosyltran"/>
    <property type="match status" value="1"/>
</dbReference>
<evidence type="ECO:0000259" key="12">
    <source>
        <dbReference type="Pfam" id="PF00156"/>
    </source>
</evidence>
<dbReference type="GO" id="GO:0006168">
    <property type="term" value="P:adenine salvage"/>
    <property type="evidence" value="ECO:0007669"/>
    <property type="project" value="InterPro"/>
</dbReference>
<evidence type="ECO:0000256" key="9">
    <source>
        <dbReference type="ARBA" id="ARBA00022679"/>
    </source>
</evidence>
<evidence type="ECO:0000313" key="13">
    <source>
        <dbReference type="EMBL" id="RDV02618.1"/>
    </source>
</evidence>
<dbReference type="NCBIfam" id="NF002634">
    <property type="entry name" value="PRK02304.1-3"/>
    <property type="match status" value="1"/>
</dbReference>
<dbReference type="Proteomes" id="UP000263833">
    <property type="component" value="Unassembled WGS sequence"/>
</dbReference>
<organism evidence="13 14">
    <name type="scientific">Sphingorhabdus pulchriflava</name>
    <dbReference type="NCBI Taxonomy" id="2292257"/>
    <lineage>
        <taxon>Bacteria</taxon>
        <taxon>Pseudomonadati</taxon>
        <taxon>Pseudomonadota</taxon>
        <taxon>Alphaproteobacteria</taxon>
        <taxon>Sphingomonadales</taxon>
        <taxon>Sphingomonadaceae</taxon>
        <taxon>Sphingorhabdus</taxon>
    </lineage>
</organism>
<dbReference type="InterPro" id="IPR000836">
    <property type="entry name" value="PRTase_dom"/>
</dbReference>
<dbReference type="FunFam" id="3.40.50.2020:FF:000021">
    <property type="entry name" value="Adenine phosphoribosyltransferase"/>
    <property type="match status" value="1"/>
</dbReference>
<comment type="subcellular location">
    <subcellularLocation>
        <location evidence="3 11">Cytoplasm</location>
    </subcellularLocation>
</comment>
<evidence type="ECO:0000256" key="2">
    <source>
        <dbReference type="ARBA" id="ARBA00003968"/>
    </source>
</evidence>
<keyword evidence="7 11" id="KW-0963">Cytoplasm</keyword>
<dbReference type="InterPro" id="IPR029057">
    <property type="entry name" value="PRTase-like"/>
</dbReference>
<dbReference type="GO" id="GO:0005737">
    <property type="term" value="C:cytoplasm"/>
    <property type="evidence" value="ECO:0007669"/>
    <property type="project" value="UniProtKB-SubCell"/>
</dbReference>
<evidence type="ECO:0000256" key="5">
    <source>
        <dbReference type="ARBA" id="ARBA00008391"/>
    </source>
</evidence>
<keyword evidence="9 11" id="KW-0808">Transferase</keyword>
<name>A0A371B4U8_9SPHN</name>
<comment type="pathway">
    <text evidence="4 11">Purine metabolism; AMP biosynthesis via salvage pathway; AMP from adenine: step 1/1.</text>
</comment>
<reference evidence="14" key="1">
    <citation type="submission" date="2018-08" db="EMBL/GenBank/DDBJ databases">
        <authorList>
            <person name="Kim S.-J."/>
            <person name="Jung G.-Y."/>
        </authorList>
    </citation>
    <scope>NUCLEOTIDE SEQUENCE [LARGE SCALE GENOMIC DNA]</scope>
    <source>
        <strain evidence="14">GY_G</strain>
    </source>
</reference>
<dbReference type="NCBIfam" id="NF002636">
    <property type="entry name" value="PRK02304.1-5"/>
    <property type="match status" value="1"/>
</dbReference>
<keyword evidence="14" id="KW-1185">Reference proteome</keyword>
<protein>
    <recommendedName>
        <fullName evidence="6 11">Adenine phosphoribosyltransferase</fullName>
        <shortName evidence="11">APRT</shortName>
        <ecNumber evidence="6 11">2.4.2.7</ecNumber>
    </recommendedName>
</protein>
<gene>
    <name evidence="11" type="primary">apt</name>
    <name evidence="13" type="ORF">DXH95_11705</name>
</gene>
<dbReference type="HAMAP" id="MF_00004">
    <property type="entry name" value="Aden_phosphoribosyltr"/>
    <property type="match status" value="1"/>
</dbReference>
<evidence type="ECO:0000313" key="14">
    <source>
        <dbReference type="Proteomes" id="UP000263833"/>
    </source>
</evidence>
<comment type="similarity">
    <text evidence="5 11">Belongs to the purine/pyrimidine phosphoribosyltransferase family.</text>
</comment>
<dbReference type="OrthoDB" id="9803963at2"/>
<dbReference type="GO" id="GO:0002055">
    <property type="term" value="F:adenine binding"/>
    <property type="evidence" value="ECO:0007669"/>
    <property type="project" value="TreeGrafter"/>
</dbReference>
<evidence type="ECO:0000256" key="8">
    <source>
        <dbReference type="ARBA" id="ARBA00022676"/>
    </source>
</evidence>
<proteinExistence type="inferred from homology"/>
<dbReference type="GO" id="GO:0044209">
    <property type="term" value="P:AMP salvage"/>
    <property type="evidence" value="ECO:0007669"/>
    <property type="project" value="UniProtKB-UniRule"/>
</dbReference>
<evidence type="ECO:0000256" key="10">
    <source>
        <dbReference type="ARBA" id="ARBA00022726"/>
    </source>
</evidence>
<dbReference type="RefSeq" id="WP_115549722.1">
    <property type="nucleotide sequence ID" value="NZ_QRGP01000002.1"/>
</dbReference>
<evidence type="ECO:0000256" key="6">
    <source>
        <dbReference type="ARBA" id="ARBA00011893"/>
    </source>
</evidence>
<dbReference type="GO" id="GO:0006166">
    <property type="term" value="P:purine ribonucleoside salvage"/>
    <property type="evidence" value="ECO:0007669"/>
    <property type="project" value="UniProtKB-KW"/>
</dbReference>
<dbReference type="AlphaFoldDB" id="A0A371B4U8"/>
<feature type="domain" description="Phosphoribosyltransferase" evidence="12">
    <location>
        <begin position="39"/>
        <end position="142"/>
    </location>
</feature>
<evidence type="ECO:0000256" key="1">
    <source>
        <dbReference type="ARBA" id="ARBA00000868"/>
    </source>
</evidence>
<evidence type="ECO:0000256" key="3">
    <source>
        <dbReference type="ARBA" id="ARBA00004496"/>
    </source>
</evidence>
<comment type="caution">
    <text evidence="13">The sequence shown here is derived from an EMBL/GenBank/DDBJ whole genome shotgun (WGS) entry which is preliminary data.</text>
</comment>
<dbReference type="SUPFAM" id="SSF53271">
    <property type="entry name" value="PRTase-like"/>
    <property type="match status" value="1"/>
</dbReference>
<keyword evidence="8 11" id="KW-0328">Glycosyltransferase</keyword>
<dbReference type="GO" id="GO:0016208">
    <property type="term" value="F:AMP binding"/>
    <property type="evidence" value="ECO:0007669"/>
    <property type="project" value="TreeGrafter"/>
</dbReference>
<sequence>MTDNADLAALIRTIPDYPKPGILFRDVSTLLLDGQGFRQTIDRMAALVAPDTRLIAGIEARGFIVAAGLSYALGLGKLMLRKPGKLPGEKIGVDYALEYGTDRIELHTGQVRPGQKVVLVDDLIATGGTALAGIDLIRQAGGVVEQALFIVDLPELGGAEKLRAVGVEPTALIGFDGH</sequence>
<evidence type="ECO:0000256" key="4">
    <source>
        <dbReference type="ARBA" id="ARBA00004659"/>
    </source>
</evidence>
<comment type="function">
    <text evidence="2 11">Catalyzes a salvage reaction resulting in the formation of AMP, that is energically less costly than de novo synthesis.</text>
</comment>
<dbReference type="GO" id="GO:0003999">
    <property type="term" value="F:adenine phosphoribosyltransferase activity"/>
    <property type="evidence" value="ECO:0007669"/>
    <property type="project" value="UniProtKB-UniRule"/>
</dbReference>
<dbReference type="UniPathway" id="UPA00588">
    <property type="reaction ID" value="UER00646"/>
</dbReference>
<dbReference type="InterPro" id="IPR005764">
    <property type="entry name" value="Ade_phspho_trans"/>
</dbReference>
<dbReference type="EMBL" id="QRGP01000002">
    <property type="protein sequence ID" value="RDV02618.1"/>
    <property type="molecule type" value="Genomic_DNA"/>
</dbReference>
<evidence type="ECO:0000256" key="7">
    <source>
        <dbReference type="ARBA" id="ARBA00022490"/>
    </source>
</evidence>
<comment type="catalytic activity">
    <reaction evidence="1 11">
        <text>AMP + diphosphate = 5-phospho-alpha-D-ribose 1-diphosphate + adenine</text>
        <dbReference type="Rhea" id="RHEA:16609"/>
        <dbReference type="ChEBI" id="CHEBI:16708"/>
        <dbReference type="ChEBI" id="CHEBI:33019"/>
        <dbReference type="ChEBI" id="CHEBI:58017"/>
        <dbReference type="ChEBI" id="CHEBI:456215"/>
        <dbReference type="EC" id="2.4.2.7"/>
    </reaction>
</comment>
<keyword evidence="10 11" id="KW-0660">Purine salvage</keyword>
<dbReference type="EC" id="2.4.2.7" evidence="6 11"/>
<dbReference type="PANTHER" id="PTHR32315:SF3">
    <property type="entry name" value="ADENINE PHOSPHORIBOSYLTRANSFERASE"/>
    <property type="match status" value="1"/>
</dbReference>
<accession>A0A371B4U8</accession>
<dbReference type="InterPro" id="IPR050054">
    <property type="entry name" value="UPRTase/APRTase"/>
</dbReference>
<evidence type="ECO:0000256" key="11">
    <source>
        <dbReference type="HAMAP-Rule" id="MF_00004"/>
    </source>
</evidence>
<dbReference type="Gene3D" id="3.40.50.2020">
    <property type="match status" value="1"/>
</dbReference>
<dbReference type="CDD" id="cd06223">
    <property type="entry name" value="PRTases_typeI"/>
    <property type="match status" value="1"/>
</dbReference>